<evidence type="ECO:0000313" key="1">
    <source>
        <dbReference type="EMBL" id="GAI85160.1"/>
    </source>
</evidence>
<dbReference type="SUPFAM" id="SSF56112">
    <property type="entry name" value="Protein kinase-like (PK-like)"/>
    <property type="match status" value="1"/>
</dbReference>
<accession>X1TC51</accession>
<comment type="caution">
    <text evidence="1">The sequence shown here is derived from an EMBL/GenBank/DDBJ whole genome shotgun (WGS) entry which is preliminary data.</text>
</comment>
<dbReference type="InterPro" id="IPR011009">
    <property type="entry name" value="Kinase-like_dom_sf"/>
</dbReference>
<dbReference type="AlphaFoldDB" id="X1TC51"/>
<gene>
    <name evidence="1" type="ORF">S12H4_12536</name>
</gene>
<proteinExistence type="predicted"/>
<feature type="non-terminal residue" evidence="1">
    <location>
        <position position="1"/>
    </location>
</feature>
<sequence>WGLKLLMGTRDAQQDENVTPIFGLSEVRLRPIVERIAREPVASFTVTIDHKVEGHRGYSAEKLIPTFHYPTKSGPTRSTTVFVKWFHQPGLHEAHHYANLEKQHAPIPRMYGTLTDTDQREMIFLEYLDPIDDLHPFHRFQNGTEGFLQFLGLAARFNAVQLEGEYASRLPRRDIARDLQGVGSVLDRIWDSALKGDLGNPIKKLCSSSRDKLPSLKVLADSVVDPIGKMELGLGHNDFYPDSAAWRRETRELLALDLESVGFAPRFYDVARWVGAPDDVQTRCLPRQELAEHYLQEYARWGGTPVPIDEFLKDTQILWMAQALTMLGWRLRRAQDGRVDWTDDREEGRRVFRDDLHRQLSILLGEVS</sequence>
<organism evidence="1">
    <name type="scientific">marine sediment metagenome</name>
    <dbReference type="NCBI Taxonomy" id="412755"/>
    <lineage>
        <taxon>unclassified sequences</taxon>
        <taxon>metagenomes</taxon>
        <taxon>ecological metagenomes</taxon>
    </lineage>
</organism>
<dbReference type="EMBL" id="BARW01005999">
    <property type="protein sequence ID" value="GAI85160.1"/>
    <property type="molecule type" value="Genomic_DNA"/>
</dbReference>
<reference evidence="1" key="1">
    <citation type="journal article" date="2014" name="Front. Microbiol.">
        <title>High frequency of phylogenetically diverse reductive dehalogenase-homologous genes in deep subseafloor sedimentary metagenomes.</title>
        <authorList>
            <person name="Kawai M."/>
            <person name="Futagami T."/>
            <person name="Toyoda A."/>
            <person name="Takaki Y."/>
            <person name="Nishi S."/>
            <person name="Hori S."/>
            <person name="Arai W."/>
            <person name="Tsubouchi T."/>
            <person name="Morono Y."/>
            <person name="Uchiyama I."/>
            <person name="Ito T."/>
            <person name="Fujiyama A."/>
            <person name="Inagaki F."/>
            <person name="Takami H."/>
        </authorList>
    </citation>
    <scope>NUCLEOTIDE SEQUENCE</scope>
    <source>
        <strain evidence="1">Expedition CK06-06</strain>
    </source>
</reference>
<protein>
    <submittedName>
        <fullName evidence="1">Uncharacterized protein</fullName>
    </submittedName>
</protein>
<name>X1TC51_9ZZZZ</name>